<dbReference type="Gene3D" id="2.50.20.10">
    <property type="entry name" value="Lipoprotein localisation LolA/LolB/LppX"/>
    <property type="match status" value="1"/>
</dbReference>
<gene>
    <name evidence="1" type="ORF">QTN47_01235</name>
</gene>
<keyword evidence="2" id="KW-1185">Reference proteome</keyword>
<evidence type="ECO:0000313" key="1">
    <source>
        <dbReference type="EMBL" id="MEX6686095.1"/>
    </source>
</evidence>
<comment type="caution">
    <text evidence="1">The sequence shown here is derived from an EMBL/GenBank/DDBJ whole genome shotgun (WGS) entry which is preliminary data.</text>
</comment>
<dbReference type="Proteomes" id="UP001560573">
    <property type="component" value="Unassembled WGS sequence"/>
</dbReference>
<name>A0ABV3Z991_9BACT</name>
<reference evidence="1 2" key="1">
    <citation type="submission" date="2023-07" db="EMBL/GenBank/DDBJ databases">
        <authorList>
            <person name="Lian W.-H."/>
        </authorList>
    </citation>
    <scope>NUCLEOTIDE SEQUENCE [LARGE SCALE GENOMIC DNA]</scope>
    <source>
        <strain evidence="1 2">SYSU DXS3180</strain>
    </source>
</reference>
<dbReference type="EMBL" id="JAULBC010000001">
    <property type="protein sequence ID" value="MEX6686095.1"/>
    <property type="molecule type" value="Genomic_DNA"/>
</dbReference>
<dbReference type="InterPro" id="IPR025634">
    <property type="entry name" value="DUF4292"/>
</dbReference>
<proteinExistence type="predicted"/>
<accession>A0ABV3Z991</accession>
<sequence length="272" mass="31441">MRVVCYIMAGIVVLASCRPAKKVQRIENAISKKDTSQTVFIKPEEKVDSIVLIKNIISSVQKNKIDFKTFSAKIKVEYEGKNGSDQATANIRMQKDSLIWISLTGPLGIEGFRLLVDKDSVQLMNKLKKTVQYRSISYLQELSEVPLNFYNLQDLIVGNPIFLDSNIVSYRNNGRELLVMIMGKLFKNLVTFDTSDYRILHSKLDDVNTVRNRTCDITYEDFERVDQFLFSKFRRISVAEKSKLDINLTYKQFEFNKPQTFPFAIGKNYKVR</sequence>
<evidence type="ECO:0000313" key="2">
    <source>
        <dbReference type="Proteomes" id="UP001560573"/>
    </source>
</evidence>
<dbReference type="Pfam" id="PF14125">
    <property type="entry name" value="DUF4292"/>
    <property type="match status" value="1"/>
</dbReference>
<dbReference type="PROSITE" id="PS51257">
    <property type="entry name" value="PROKAR_LIPOPROTEIN"/>
    <property type="match status" value="1"/>
</dbReference>
<organism evidence="1 2">
    <name type="scientific">Danxiaibacter flavus</name>
    <dbReference type="NCBI Taxonomy" id="3049108"/>
    <lineage>
        <taxon>Bacteria</taxon>
        <taxon>Pseudomonadati</taxon>
        <taxon>Bacteroidota</taxon>
        <taxon>Chitinophagia</taxon>
        <taxon>Chitinophagales</taxon>
        <taxon>Chitinophagaceae</taxon>
        <taxon>Danxiaibacter</taxon>
    </lineage>
</organism>
<dbReference type="RefSeq" id="WP_369327484.1">
    <property type="nucleotide sequence ID" value="NZ_JAULBC010000001.1"/>
</dbReference>
<protein>
    <submittedName>
        <fullName evidence="1">DUF4292 domain-containing protein</fullName>
    </submittedName>
</protein>